<dbReference type="PANTHER" id="PTHR30026">
    <property type="entry name" value="OUTER MEMBRANE PROTEIN TOLC"/>
    <property type="match status" value="1"/>
</dbReference>
<evidence type="ECO:0000256" key="3">
    <source>
        <dbReference type="ARBA" id="ARBA00022448"/>
    </source>
</evidence>
<evidence type="ECO:0000256" key="8">
    <source>
        <dbReference type="SAM" id="SignalP"/>
    </source>
</evidence>
<keyword evidence="10" id="KW-1185">Reference proteome</keyword>
<dbReference type="InterPro" id="IPR010130">
    <property type="entry name" value="T1SS_OMP_TolC"/>
</dbReference>
<dbReference type="InterPro" id="IPR051906">
    <property type="entry name" value="TolC-like"/>
</dbReference>
<evidence type="ECO:0000256" key="4">
    <source>
        <dbReference type="ARBA" id="ARBA00022452"/>
    </source>
</evidence>
<dbReference type="SUPFAM" id="SSF56954">
    <property type="entry name" value="Outer membrane efflux proteins (OEP)"/>
    <property type="match status" value="1"/>
</dbReference>
<feature type="signal peptide" evidence="8">
    <location>
        <begin position="1"/>
        <end position="29"/>
    </location>
</feature>
<proteinExistence type="inferred from homology"/>
<dbReference type="AlphaFoldDB" id="A0A4Q0YXM9"/>
<sequence>MIYGVGRKLKRGIFSLAMAAAFAPALASAQTVEQAVALAIDNSPELRQAFHRYKVRQEDVKQAESGYYPDVNVNAGIGREWTDSPSTRNSTQSDEYVGLTRREVGVTLKQMLFDGFFTSSEVSRTRNEANADQWALFSASEELGLEVARAYLNYIRALKVVALTEENLAAHQATLRAVKSKRASGLASVSDLSQITGRVALAKVELSGSINQLEDATAVYRRLVGVKPSETRTPVPDADLIPRSLSEAIRIASQNHPTLFSAGSDIQAALAQQESAGARFYPQVNVDLSANFNDNLDGVEGENNDIQAMLRANYNVFRGGRDTSYLRSTGHGVNEAREIRRQTYMDVAEGTALAWNALTNLRDQLTYMQEHVRAATQTRDSYQSQFRIGQRTLIDLLDAESELFSSRRDYLHTEHDELLAQYRVLNATGRLLDSFRITRPIQWQSDGGLNELVEEENAQ</sequence>
<reference evidence="9 10" key="1">
    <citation type="submission" date="2017-10" db="EMBL/GenBank/DDBJ databases">
        <title>Nyctiphanis sp. nov., isolated from the stomach of the euphausiid Nyctiphanes simplex (Hansen, 1911) in the Gulf of California.</title>
        <authorList>
            <person name="Gomez-Gil B."/>
            <person name="Aguilar-Mendez M."/>
            <person name="Lopez-Cortes A."/>
            <person name="Gomez-Gutierrez J."/>
            <person name="Roque A."/>
            <person name="Lang E."/>
            <person name="Gonzalez-Castillo A."/>
        </authorList>
    </citation>
    <scope>NUCLEOTIDE SEQUENCE [LARGE SCALE GENOMIC DNA]</scope>
    <source>
        <strain evidence="9 10">CAIM 600</strain>
    </source>
</reference>
<dbReference type="Gene3D" id="1.20.1600.10">
    <property type="entry name" value="Outer membrane efflux proteins (OEP)"/>
    <property type="match status" value="1"/>
</dbReference>
<feature type="chain" id="PRO_5020553524" evidence="8">
    <location>
        <begin position="30"/>
        <end position="459"/>
    </location>
</feature>
<keyword evidence="4" id="KW-1134">Transmembrane beta strand</keyword>
<dbReference type="NCBIfam" id="TIGR01844">
    <property type="entry name" value="type_I_sec_TolC"/>
    <property type="match status" value="1"/>
</dbReference>
<evidence type="ECO:0000256" key="5">
    <source>
        <dbReference type="ARBA" id="ARBA00022692"/>
    </source>
</evidence>
<comment type="caution">
    <text evidence="9">The sequence shown here is derived from an EMBL/GenBank/DDBJ whole genome shotgun (WGS) entry which is preliminary data.</text>
</comment>
<dbReference type="GO" id="GO:0009279">
    <property type="term" value="C:cell outer membrane"/>
    <property type="evidence" value="ECO:0007669"/>
    <property type="project" value="UniProtKB-SubCell"/>
</dbReference>
<dbReference type="InterPro" id="IPR003423">
    <property type="entry name" value="OMP_efflux"/>
</dbReference>
<organism evidence="9 10">
    <name type="scientific">Veronia nyctiphanis</name>
    <dbReference type="NCBI Taxonomy" id="1278244"/>
    <lineage>
        <taxon>Bacteria</taxon>
        <taxon>Pseudomonadati</taxon>
        <taxon>Pseudomonadota</taxon>
        <taxon>Gammaproteobacteria</taxon>
        <taxon>Vibrionales</taxon>
        <taxon>Vibrionaceae</taxon>
        <taxon>Veronia</taxon>
    </lineage>
</organism>
<gene>
    <name evidence="9" type="ORF">CS022_07440</name>
</gene>
<dbReference type="GO" id="GO:0015288">
    <property type="term" value="F:porin activity"/>
    <property type="evidence" value="ECO:0007669"/>
    <property type="project" value="TreeGrafter"/>
</dbReference>
<evidence type="ECO:0000313" key="9">
    <source>
        <dbReference type="EMBL" id="RXJ73821.1"/>
    </source>
</evidence>
<dbReference type="Proteomes" id="UP000290287">
    <property type="component" value="Unassembled WGS sequence"/>
</dbReference>
<dbReference type="RefSeq" id="WP_129121753.1">
    <property type="nucleotide sequence ID" value="NZ_PEIB01000006.1"/>
</dbReference>
<evidence type="ECO:0000256" key="1">
    <source>
        <dbReference type="ARBA" id="ARBA00004442"/>
    </source>
</evidence>
<protein>
    <submittedName>
        <fullName evidence="9">Channel protein TolC</fullName>
    </submittedName>
</protein>
<accession>A0A4Q0YXM9</accession>
<name>A0A4Q0YXM9_9GAMM</name>
<keyword evidence="5" id="KW-0812">Transmembrane</keyword>
<keyword evidence="6" id="KW-0472">Membrane</keyword>
<keyword evidence="7" id="KW-0998">Cell outer membrane</keyword>
<dbReference type="GO" id="GO:1990281">
    <property type="term" value="C:efflux pump complex"/>
    <property type="evidence" value="ECO:0007669"/>
    <property type="project" value="TreeGrafter"/>
</dbReference>
<evidence type="ECO:0000256" key="6">
    <source>
        <dbReference type="ARBA" id="ARBA00023136"/>
    </source>
</evidence>
<evidence type="ECO:0000256" key="2">
    <source>
        <dbReference type="ARBA" id="ARBA00007613"/>
    </source>
</evidence>
<dbReference type="Pfam" id="PF02321">
    <property type="entry name" value="OEP"/>
    <property type="match status" value="2"/>
</dbReference>
<comment type="subcellular location">
    <subcellularLocation>
        <location evidence="1">Cell outer membrane</location>
    </subcellularLocation>
</comment>
<evidence type="ECO:0000313" key="10">
    <source>
        <dbReference type="Proteomes" id="UP000290287"/>
    </source>
</evidence>
<comment type="similarity">
    <text evidence="2">Belongs to the outer membrane factor (OMF) (TC 1.B.17) family.</text>
</comment>
<keyword evidence="3" id="KW-0813">Transport</keyword>
<dbReference type="GO" id="GO:0015562">
    <property type="term" value="F:efflux transmembrane transporter activity"/>
    <property type="evidence" value="ECO:0007669"/>
    <property type="project" value="InterPro"/>
</dbReference>
<keyword evidence="8" id="KW-0732">Signal</keyword>
<dbReference type="PANTHER" id="PTHR30026:SF22">
    <property type="entry name" value="OUTER MEMBRANE EFFLUX PROTEIN"/>
    <property type="match status" value="1"/>
</dbReference>
<dbReference type="EMBL" id="PEIB01000006">
    <property type="protein sequence ID" value="RXJ73821.1"/>
    <property type="molecule type" value="Genomic_DNA"/>
</dbReference>
<evidence type="ECO:0000256" key="7">
    <source>
        <dbReference type="ARBA" id="ARBA00023237"/>
    </source>
</evidence>
<dbReference type="OrthoDB" id="9814637at2"/>